<gene>
    <name evidence="2" type="ORF">NET02_12755</name>
</gene>
<keyword evidence="3" id="KW-1185">Reference proteome</keyword>
<dbReference type="RefSeq" id="WP_284057805.1">
    <property type="nucleotide sequence ID" value="NZ_JAMSLR010000010.1"/>
</dbReference>
<dbReference type="PANTHER" id="PTHR18964">
    <property type="entry name" value="ROK (REPRESSOR, ORF, KINASE) FAMILY"/>
    <property type="match status" value="1"/>
</dbReference>
<dbReference type="PANTHER" id="PTHR18964:SF149">
    <property type="entry name" value="BIFUNCTIONAL UDP-N-ACETYLGLUCOSAMINE 2-EPIMERASE_N-ACETYLMANNOSAMINE KINASE"/>
    <property type="match status" value="1"/>
</dbReference>
<protein>
    <submittedName>
        <fullName evidence="2">ROK family protein</fullName>
    </submittedName>
</protein>
<name>A0AA42BDR9_9BACT</name>
<evidence type="ECO:0000313" key="2">
    <source>
        <dbReference type="EMBL" id="MCM8750018.1"/>
    </source>
</evidence>
<dbReference type="InterPro" id="IPR043129">
    <property type="entry name" value="ATPase_NBD"/>
</dbReference>
<accession>A0AA42BDR9</accession>
<comment type="caution">
    <text evidence="2">The sequence shown here is derived from an EMBL/GenBank/DDBJ whole genome shotgun (WGS) entry which is preliminary data.</text>
</comment>
<comment type="similarity">
    <text evidence="1">Belongs to the ROK (NagC/XylR) family.</text>
</comment>
<dbReference type="InterPro" id="IPR049874">
    <property type="entry name" value="ROK_cs"/>
</dbReference>
<organism evidence="2 3">
    <name type="scientific">Thermalbibacter longus</name>
    <dbReference type="NCBI Taxonomy" id="2951981"/>
    <lineage>
        <taxon>Bacteria</taxon>
        <taxon>Pseudomonadati</taxon>
        <taxon>Thermomicrobiota</taxon>
        <taxon>Thermomicrobia</taxon>
        <taxon>Thermomicrobiales</taxon>
        <taxon>Thermomicrobiaceae</taxon>
        <taxon>Thermalbibacter</taxon>
    </lineage>
</organism>
<dbReference type="Gene3D" id="3.30.420.40">
    <property type="match status" value="2"/>
</dbReference>
<dbReference type="Proteomes" id="UP001165306">
    <property type="component" value="Unassembled WGS sequence"/>
</dbReference>
<dbReference type="AlphaFoldDB" id="A0AA42BDR9"/>
<dbReference type="SUPFAM" id="SSF53067">
    <property type="entry name" value="Actin-like ATPase domain"/>
    <property type="match status" value="1"/>
</dbReference>
<dbReference type="InterPro" id="IPR000600">
    <property type="entry name" value="ROK"/>
</dbReference>
<evidence type="ECO:0000256" key="1">
    <source>
        <dbReference type="ARBA" id="ARBA00006479"/>
    </source>
</evidence>
<proteinExistence type="inferred from homology"/>
<evidence type="ECO:0000313" key="3">
    <source>
        <dbReference type="Proteomes" id="UP001165306"/>
    </source>
</evidence>
<dbReference type="Pfam" id="PF00480">
    <property type="entry name" value="ROK"/>
    <property type="match status" value="1"/>
</dbReference>
<dbReference type="PROSITE" id="PS01125">
    <property type="entry name" value="ROK"/>
    <property type="match status" value="1"/>
</dbReference>
<sequence>MAVVDVNVSSFWRRPPAVDHLVIGIEIGGHGQRVVVADGSGRIRGQAQAFDGKADALTVVLTVHHLAEQACEQAGVPLGRIETAGIAFGGPVDPHRGLTLLSHRAPGFEQFPLVALIEERLGLSAVLDNDARTAALGEAAFGAGRGCQNLVYVHLATGVGGGIIVDGRLLYGASSTAGEIGHMVVSTGGPLCSCGKPGHLEAFAAAPAIQARLRERLAESPDDPARVPLGRRQPTLRQIFQAAAFSSVADQIVRETVQTLGLAIANLITVLNPEAVILGGPVAEVGPLLMEPLQARVRQYAYPASLRSVRLTTAELGGDAIILGAVALALAYSGRV</sequence>
<reference evidence="2" key="1">
    <citation type="submission" date="2022-06" db="EMBL/GenBank/DDBJ databases">
        <title>CFH 74404 Thermomicrobiaceae sp.</title>
        <authorList>
            <person name="Ming H."/>
            <person name="Li W.-J."/>
            <person name="Zhao Z."/>
        </authorList>
    </citation>
    <scope>NUCLEOTIDE SEQUENCE</scope>
    <source>
        <strain evidence="2">CFH 74404</strain>
    </source>
</reference>
<dbReference type="EMBL" id="JAMSLR010000010">
    <property type="protein sequence ID" value="MCM8750018.1"/>
    <property type="molecule type" value="Genomic_DNA"/>
</dbReference>